<protein>
    <submittedName>
        <fullName evidence="3">Uncharacterized protein</fullName>
    </submittedName>
</protein>
<evidence type="ECO:0000313" key="4">
    <source>
        <dbReference type="Proteomes" id="UP000320293"/>
    </source>
</evidence>
<keyword evidence="2" id="KW-0812">Transmembrane</keyword>
<dbReference type="EMBL" id="SFBF01000054">
    <property type="protein sequence ID" value="TRU52822.1"/>
    <property type="molecule type" value="Genomic_DNA"/>
</dbReference>
<accession>A0A552G1H6</accession>
<name>A0A552G1H6_MICAE</name>
<comment type="caution">
    <text evidence="3">The sequence shown here is derived from an EMBL/GenBank/DDBJ whole genome shotgun (WGS) entry which is preliminary data.</text>
</comment>
<feature type="region of interest" description="Disordered" evidence="1">
    <location>
        <begin position="35"/>
        <end position="67"/>
    </location>
</feature>
<proteinExistence type="predicted"/>
<gene>
    <name evidence="3" type="ORF">EWV91_02880</name>
</gene>
<organism evidence="3 4">
    <name type="scientific">Microcystis aeruginosa Ma_QC_Ca_00000000_S207</name>
    <dbReference type="NCBI Taxonomy" id="2486251"/>
    <lineage>
        <taxon>Bacteria</taxon>
        <taxon>Bacillati</taxon>
        <taxon>Cyanobacteriota</taxon>
        <taxon>Cyanophyceae</taxon>
        <taxon>Oscillatoriophycideae</taxon>
        <taxon>Chroococcales</taxon>
        <taxon>Microcystaceae</taxon>
        <taxon>Microcystis</taxon>
    </lineage>
</organism>
<feature type="compositionally biased region" description="Polar residues" evidence="1">
    <location>
        <begin position="50"/>
        <end position="67"/>
    </location>
</feature>
<sequence>MNLLGIVLYSFMGVLLLGLAVVIWWLVDTVSLSSTQAKRSTSKNNRQKLPISQNQQRSTSKNNRQKLPTSQNQLFYLERELLTLVNGDKALATRLLLNIRLRNPQRSKSWCYEKVIYDLKRDRGGI</sequence>
<evidence type="ECO:0000313" key="3">
    <source>
        <dbReference type="EMBL" id="TRU52822.1"/>
    </source>
</evidence>
<keyword evidence="2" id="KW-0472">Membrane</keyword>
<feature type="transmembrane region" description="Helical" evidence="2">
    <location>
        <begin position="6"/>
        <end position="27"/>
    </location>
</feature>
<dbReference type="AlphaFoldDB" id="A0A552G1H6"/>
<reference evidence="3 4" key="1">
    <citation type="submission" date="2019-01" db="EMBL/GenBank/DDBJ databases">
        <title>Coherence of Microcystis species and biogeography revealed through population genomics.</title>
        <authorList>
            <person name="Perez-Carrascal O.M."/>
            <person name="Terrat Y."/>
            <person name="Giani A."/>
            <person name="Fortin N."/>
            <person name="Tromas N."/>
            <person name="Shapiro B.J."/>
        </authorList>
    </citation>
    <scope>NUCLEOTIDE SEQUENCE [LARGE SCALE GENOMIC DNA]</scope>
    <source>
        <strain evidence="3">Ma_QC_Ca_00000000_S207</strain>
    </source>
</reference>
<dbReference type="Proteomes" id="UP000320293">
    <property type="component" value="Unassembled WGS sequence"/>
</dbReference>
<evidence type="ECO:0000256" key="1">
    <source>
        <dbReference type="SAM" id="MobiDB-lite"/>
    </source>
</evidence>
<feature type="compositionally biased region" description="Polar residues" evidence="1">
    <location>
        <begin position="35"/>
        <end position="44"/>
    </location>
</feature>
<evidence type="ECO:0000256" key="2">
    <source>
        <dbReference type="SAM" id="Phobius"/>
    </source>
</evidence>
<keyword evidence="2" id="KW-1133">Transmembrane helix</keyword>